<dbReference type="InterPro" id="IPR029460">
    <property type="entry name" value="DNAPol_HHH"/>
</dbReference>
<dbReference type="InterPro" id="IPR040982">
    <property type="entry name" value="DNA_pol3_finger"/>
</dbReference>
<dbReference type="Pfam" id="PF17657">
    <property type="entry name" value="DNA_pol3_finger"/>
    <property type="match status" value="1"/>
</dbReference>
<reference evidence="12" key="1">
    <citation type="journal article" date="2021" name="PeerJ">
        <title>Extensive microbial diversity within the chicken gut microbiome revealed by metagenomics and culture.</title>
        <authorList>
            <person name="Gilroy R."/>
            <person name="Ravi A."/>
            <person name="Getino M."/>
            <person name="Pursley I."/>
            <person name="Horton D.L."/>
            <person name="Alikhan N.F."/>
            <person name="Baker D."/>
            <person name="Gharbi K."/>
            <person name="Hall N."/>
            <person name="Watson M."/>
            <person name="Adriaenssens E.M."/>
            <person name="Foster-Nyarko E."/>
            <person name="Jarju S."/>
            <person name="Secka A."/>
            <person name="Antonio M."/>
            <person name="Oren A."/>
            <person name="Chaudhuri R.R."/>
            <person name="La Ragione R."/>
            <person name="Hildebrand F."/>
            <person name="Pallen M.J."/>
        </authorList>
    </citation>
    <scope>NUCLEOTIDE SEQUENCE</scope>
    <source>
        <strain evidence="12">CHK188-11489</strain>
    </source>
</reference>
<evidence type="ECO:0000313" key="13">
    <source>
        <dbReference type="Proteomes" id="UP000824105"/>
    </source>
</evidence>
<dbReference type="Gene3D" id="3.20.20.140">
    <property type="entry name" value="Metal-dependent hydrolases"/>
    <property type="match status" value="1"/>
</dbReference>
<evidence type="ECO:0000256" key="4">
    <source>
        <dbReference type="ARBA" id="ARBA00019114"/>
    </source>
</evidence>
<feature type="domain" description="Polymerase/histidinol phosphatase N-terminal" evidence="11">
    <location>
        <begin position="10"/>
        <end position="77"/>
    </location>
</feature>
<dbReference type="PANTHER" id="PTHR32294">
    <property type="entry name" value="DNA POLYMERASE III SUBUNIT ALPHA"/>
    <property type="match status" value="1"/>
</dbReference>
<dbReference type="GO" id="GO:0003676">
    <property type="term" value="F:nucleic acid binding"/>
    <property type="evidence" value="ECO:0007669"/>
    <property type="project" value="InterPro"/>
</dbReference>
<gene>
    <name evidence="12" type="ORF">H9724_01050</name>
</gene>
<evidence type="ECO:0000259" key="11">
    <source>
        <dbReference type="SMART" id="SM00481"/>
    </source>
</evidence>
<name>A0A9D2JNU0_9FIRM</name>
<dbReference type="AlphaFoldDB" id="A0A9D2JNU0"/>
<dbReference type="SMART" id="SM00481">
    <property type="entry name" value="POLIIIAc"/>
    <property type="match status" value="1"/>
</dbReference>
<reference evidence="12" key="2">
    <citation type="submission" date="2021-04" db="EMBL/GenBank/DDBJ databases">
        <authorList>
            <person name="Gilroy R."/>
        </authorList>
    </citation>
    <scope>NUCLEOTIDE SEQUENCE</scope>
    <source>
        <strain evidence="12">CHK188-11489</strain>
    </source>
</reference>
<dbReference type="InterPro" id="IPR004805">
    <property type="entry name" value="DnaE2/DnaE/PolC"/>
</dbReference>
<dbReference type="Pfam" id="PF01336">
    <property type="entry name" value="tRNA_anti-codon"/>
    <property type="match status" value="1"/>
</dbReference>
<dbReference type="Pfam" id="PF02811">
    <property type="entry name" value="PHP"/>
    <property type="match status" value="1"/>
</dbReference>
<dbReference type="Pfam" id="PF07733">
    <property type="entry name" value="DNA_pol3_alpha"/>
    <property type="match status" value="1"/>
</dbReference>
<dbReference type="PANTHER" id="PTHR32294:SF0">
    <property type="entry name" value="DNA POLYMERASE III SUBUNIT ALPHA"/>
    <property type="match status" value="1"/>
</dbReference>
<dbReference type="SUPFAM" id="SSF89550">
    <property type="entry name" value="PHP domain-like"/>
    <property type="match status" value="1"/>
</dbReference>
<dbReference type="InterPro" id="IPR003141">
    <property type="entry name" value="Pol/His_phosphatase_N"/>
</dbReference>
<comment type="similarity">
    <text evidence="2">Belongs to the DNA polymerase type-C family. DnaE subfamily.</text>
</comment>
<evidence type="ECO:0000256" key="1">
    <source>
        <dbReference type="ARBA" id="ARBA00004496"/>
    </source>
</evidence>
<comment type="caution">
    <text evidence="12">The sequence shown here is derived from an EMBL/GenBank/DDBJ whole genome shotgun (WGS) entry which is preliminary data.</text>
</comment>
<organism evidence="12 13">
    <name type="scientific">Candidatus Gemmiger avistercoris</name>
    <dbReference type="NCBI Taxonomy" id="2838606"/>
    <lineage>
        <taxon>Bacteria</taxon>
        <taxon>Bacillati</taxon>
        <taxon>Bacillota</taxon>
        <taxon>Clostridia</taxon>
        <taxon>Eubacteriales</taxon>
        <taxon>Gemmiger</taxon>
    </lineage>
</organism>
<dbReference type="Pfam" id="PF14579">
    <property type="entry name" value="HHH_6"/>
    <property type="match status" value="1"/>
</dbReference>
<dbReference type="GO" id="GO:0005737">
    <property type="term" value="C:cytoplasm"/>
    <property type="evidence" value="ECO:0007669"/>
    <property type="project" value="UniProtKB-SubCell"/>
</dbReference>
<dbReference type="InterPro" id="IPR004013">
    <property type="entry name" value="PHP_dom"/>
</dbReference>
<dbReference type="Gene3D" id="1.10.150.870">
    <property type="match status" value="1"/>
</dbReference>
<dbReference type="GO" id="GO:0003887">
    <property type="term" value="F:DNA-directed DNA polymerase activity"/>
    <property type="evidence" value="ECO:0007669"/>
    <property type="project" value="UniProtKB-KW"/>
</dbReference>
<dbReference type="InterPro" id="IPR016195">
    <property type="entry name" value="Pol/histidinol_Pase-like"/>
</dbReference>
<dbReference type="InterPro" id="IPR041931">
    <property type="entry name" value="DNA_pol3_alpha_thumb_dom"/>
</dbReference>
<dbReference type="EC" id="2.7.7.7" evidence="3"/>
<evidence type="ECO:0000256" key="2">
    <source>
        <dbReference type="ARBA" id="ARBA00009496"/>
    </source>
</evidence>
<dbReference type="NCBIfam" id="TIGR00594">
    <property type="entry name" value="polc"/>
    <property type="match status" value="1"/>
</dbReference>
<dbReference type="GO" id="GO:0008408">
    <property type="term" value="F:3'-5' exonuclease activity"/>
    <property type="evidence" value="ECO:0007669"/>
    <property type="project" value="InterPro"/>
</dbReference>
<evidence type="ECO:0000256" key="9">
    <source>
        <dbReference type="ARBA" id="ARBA00025611"/>
    </source>
</evidence>
<keyword evidence="6 12" id="KW-0548">Nucleotidyltransferase</keyword>
<keyword evidence="8" id="KW-0239">DNA-directed DNA polymerase</keyword>
<evidence type="ECO:0000256" key="3">
    <source>
        <dbReference type="ARBA" id="ARBA00012417"/>
    </source>
</evidence>
<proteinExistence type="inferred from homology"/>
<dbReference type="GO" id="GO:0006260">
    <property type="term" value="P:DNA replication"/>
    <property type="evidence" value="ECO:0007669"/>
    <property type="project" value="UniProtKB-KW"/>
</dbReference>
<keyword evidence="5 12" id="KW-0808">Transferase</keyword>
<evidence type="ECO:0000256" key="7">
    <source>
        <dbReference type="ARBA" id="ARBA00022705"/>
    </source>
</evidence>
<dbReference type="NCBIfam" id="NF004226">
    <property type="entry name" value="PRK05673.1"/>
    <property type="match status" value="1"/>
</dbReference>
<dbReference type="Gene3D" id="1.10.10.1600">
    <property type="entry name" value="Bacterial DNA polymerase III alpha subunit, thumb domain"/>
    <property type="match status" value="1"/>
</dbReference>
<evidence type="ECO:0000313" key="12">
    <source>
        <dbReference type="EMBL" id="HIZ61343.1"/>
    </source>
</evidence>
<sequence length="1179" mass="132721">MPEAKQRQFTHLHVHTEYSLLDGACRIDRMFEHLKSMGQTACAITDHGVMYGCVAFFDAAKAAGIKPIIGCEVYVATRTRFDKVNRIDGNSHLILLCKNETGYKNLIKMVSAGFLEGFYSKPRIDKDLLEQHHEGLICLSACLAGEIPKAILAGDYERAKQTALYYRDLFGEGNYYLELQDHGLEEDQVVLPQLIRLSRETGIPMAATNDAHYITKEDAKMQSILLCIQTGKTIADADRMEFQTDEFYLKSTDEMYDLFSMVPEACENTNKIAEQCNFEFTFGETKLPYFRAPDGMDNQAYFEKLCWEGLERRYPGKVTDALRERLSHEINVVKTMGYTNYYLIVYDFINYAKSRDIPVGPGRGSGAGSLAAYCVGITDIDPIRYNLIFERFLNPERVSMPDFDVDFCYERRQEVIDYVNEKYGRDHVAQIVTFGTMAARAAVRDVGRVMGMPYQDVDKVAKLIPMELKMTLQKALEVSPDLKAMYKENPQVHELIETSLKVEGMPRHASTHAAGVVITRESATEYVPLATNDGLPVTQFNMVEIERLGLLKMDFLGLRTLTVIHDTEMAVRSRVPEFRISGISYDDPDTYAMLARGETEGIFQLESTGMTQVLVSMRPKNLEDIIALISLYRPGPMDSIPTYLRNRREPDKISYKTPQLAHILDVTNGCIVYQEQVMQIFRELAGFSFGQADNIRRAMSKKKHKVMEEEREHFVHGCAEPGKECPGCVKNGIPEQVANEIYDEMISFASYAFNKSHAACYAYVAFQTAYLKCHYPHEFMAALLTSVLDNTSKVIEYTTECQRLGIKVLQPDINISRGGFTADGGCIRFGLNAVKSVGRNLIEAVVKERKDRPYRGLYDFCRRLYGNELNRRALENLIKCGAFDALEPSRRGMLECVEGILKSVETDMRRNLEGQMDLFGMMSGETAEPAGNDYKVPKLSEYPSGELLKMEKEVSGLYLSGHPLDAYREQIAKISTCTVAQLQGENARQFDEKNVTLLCTVVKNKVMTTKSNTLMAFTTIEDLTGSMELLVFPRVLAECRAALQENAVVVANGRVSVKEEEAARLIVEGVQPIETYDPSKSFGSNRAERVQREKSGEGASGYFLTVPSLHCAEMRRVENLLCNIFDGGTVKVYFRFADSGKKALARHMAVKDDPLLRAELVRILGAEHVKVQTGSADAK</sequence>
<evidence type="ECO:0000256" key="6">
    <source>
        <dbReference type="ARBA" id="ARBA00022695"/>
    </source>
</evidence>
<comment type="catalytic activity">
    <reaction evidence="10">
        <text>DNA(n) + a 2'-deoxyribonucleoside 5'-triphosphate = DNA(n+1) + diphosphate</text>
        <dbReference type="Rhea" id="RHEA:22508"/>
        <dbReference type="Rhea" id="RHEA-COMP:17339"/>
        <dbReference type="Rhea" id="RHEA-COMP:17340"/>
        <dbReference type="ChEBI" id="CHEBI:33019"/>
        <dbReference type="ChEBI" id="CHEBI:61560"/>
        <dbReference type="ChEBI" id="CHEBI:173112"/>
        <dbReference type="EC" id="2.7.7.7"/>
    </reaction>
</comment>
<dbReference type="EMBL" id="DXBF01000009">
    <property type="protein sequence ID" value="HIZ61343.1"/>
    <property type="molecule type" value="Genomic_DNA"/>
</dbReference>
<dbReference type="InterPro" id="IPR004365">
    <property type="entry name" value="NA-bd_OB_tRNA"/>
</dbReference>
<comment type="function">
    <text evidence="9">DNA polymerase III is a complex, multichain enzyme responsible for most of the replicative synthesis in bacteria. This DNA polymerase also exhibits 3' to 5' exonuclease activity. The alpha chain is the DNA polymerase.</text>
</comment>
<dbReference type="CDD" id="cd04485">
    <property type="entry name" value="DnaE_OBF"/>
    <property type="match status" value="1"/>
</dbReference>
<evidence type="ECO:0000256" key="10">
    <source>
        <dbReference type="ARBA" id="ARBA00049244"/>
    </source>
</evidence>
<dbReference type="InterPro" id="IPR011708">
    <property type="entry name" value="DNA_pol3_alpha_NTPase_dom"/>
</dbReference>
<accession>A0A9D2JNU0</accession>
<dbReference type="Proteomes" id="UP000824105">
    <property type="component" value="Unassembled WGS sequence"/>
</dbReference>
<dbReference type="NCBIfam" id="NF005298">
    <property type="entry name" value="PRK06826.1"/>
    <property type="match status" value="1"/>
</dbReference>
<keyword evidence="7" id="KW-0235">DNA replication</keyword>
<comment type="subcellular location">
    <subcellularLocation>
        <location evidence="1">Cytoplasm</location>
    </subcellularLocation>
</comment>
<evidence type="ECO:0000256" key="5">
    <source>
        <dbReference type="ARBA" id="ARBA00022679"/>
    </source>
</evidence>
<protein>
    <recommendedName>
        <fullName evidence="4">DNA polymerase III subunit alpha</fullName>
        <ecNumber evidence="3">2.7.7.7</ecNumber>
    </recommendedName>
</protein>
<dbReference type="CDD" id="cd12113">
    <property type="entry name" value="PHP_PolIIIA_DnaE3"/>
    <property type="match status" value="1"/>
</dbReference>
<evidence type="ECO:0000256" key="8">
    <source>
        <dbReference type="ARBA" id="ARBA00022932"/>
    </source>
</evidence>